<dbReference type="RefSeq" id="WP_150407349.1">
    <property type="nucleotide sequence ID" value="NZ_JBHJYQ010000005.1"/>
</dbReference>
<organism evidence="1 2">
    <name type="scientific">Nocardia colli</name>
    <dbReference type="NCBI Taxonomy" id="2545717"/>
    <lineage>
        <taxon>Bacteria</taxon>
        <taxon>Bacillati</taxon>
        <taxon>Actinomycetota</taxon>
        <taxon>Actinomycetes</taxon>
        <taxon>Mycobacteriales</taxon>
        <taxon>Nocardiaceae</taxon>
        <taxon>Nocardia</taxon>
    </lineage>
</organism>
<dbReference type="AlphaFoldDB" id="A0A5N0DZ45"/>
<comment type="caution">
    <text evidence="1">The sequence shown here is derived from an EMBL/GenBank/DDBJ whole genome shotgun (WGS) entry which is preliminary data.</text>
</comment>
<proteinExistence type="predicted"/>
<dbReference type="EMBL" id="VXLC01000030">
    <property type="protein sequence ID" value="KAA8881983.1"/>
    <property type="molecule type" value="Genomic_DNA"/>
</dbReference>
<reference evidence="1 2" key="1">
    <citation type="submission" date="2019-09" db="EMBL/GenBank/DDBJ databases">
        <authorList>
            <person name="Wang X."/>
        </authorList>
    </citation>
    <scope>NUCLEOTIDE SEQUENCE [LARGE SCALE GENOMIC DNA]</scope>
    <source>
        <strain evidence="1 2">CICC 11023</strain>
    </source>
</reference>
<dbReference type="OrthoDB" id="4558015at2"/>
<evidence type="ECO:0000313" key="1">
    <source>
        <dbReference type="EMBL" id="KAA8881983.1"/>
    </source>
</evidence>
<gene>
    <name evidence="1" type="ORF">F3087_39820</name>
</gene>
<name>A0A5N0DZ45_9NOCA</name>
<sequence length="63" mass="7445">MRRISLRPLWRHVQRGLILCGACTGGSARCYIEWARANPVDPPKQECWDWSVPQQWYEAAHRH</sequence>
<keyword evidence="2" id="KW-1185">Reference proteome</keyword>
<dbReference type="Proteomes" id="UP000323876">
    <property type="component" value="Unassembled WGS sequence"/>
</dbReference>
<accession>A0A5N0DZ45</accession>
<evidence type="ECO:0000313" key="2">
    <source>
        <dbReference type="Proteomes" id="UP000323876"/>
    </source>
</evidence>
<protein>
    <submittedName>
        <fullName evidence="1">Uncharacterized protein</fullName>
    </submittedName>
</protein>